<dbReference type="AlphaFoldDB" id="R4WYE1"/>
<dbReference type="GO" id="GO:0003700">
    <property type="term" value="F:DNA-binding transcription factor activity"/>
    <property type="evidence" value="ECO:0007669"/>
    <property type="project" value="InterPro"/>
</dbReference>
<dbReference type="Pfam" id="PF00392">
    <property type="entry name" value="GntR"/>
    <property type="match status" value="1"/>
</dbReference>
<sequence length="252" mass="27444">MALSLITIHVFPESKSGAQHVSVKPAETRRLYLQIADKLRALIEQQDFAPNGRLPSERELAQTLGVSRPSVREALVALELEGRVEIRMGSGVYIVAAPAAKPPADEAELGESPIEIMNARSVIEGAIAAGVAPFAKPKALKSLRAVYETMAREVENGQVPMAADRAFHIAIAQMTGNDVLVRTVGSLYDERHSPLSSTLRGHFEGEETWAAALGEHREILEALEARDAIQAQAAMQRHMRQSAARLMTRRKG</sequence>
<dbReference type="SMART" id="SM00895">
    <property type="entry name" value="FCD"/>
    <property type="match status" value="1"/>
</dbReference>
<dbReference type="InterPro" id="IPR011711">
    <property type="entry name" value="GntR_C"/>
</dbReference>
<dbReference type="HOGENOM" id="CLU_017584_9_5_4"/>
<evidence type="ECO:0000259" key="4">
    <source>
        <dbReference type="PROSITE" id="PS50949"/>
    </source>
</evidence>
<dbReference type="PATRIC" id="fig|758793.3.peg.2487"/>
<dbReference type="InterPro" id="IPR036388">
    <property type="entry name" value="WH-like_DNA-bd_sf"/>
</dbReference>
<dbReference type="EMBL" id="AP013058">
    <property type="protein sequence ID" value="BAN24236.1"/>
    <property type="molecule type" value="Genomic_DNA"/>
</dbReference>
<evidence type="ECO:0000256" key="3">
    <source>
        <dbReference type="ARBA" id="ARBA00023163"/>
    </source>
</evidence>
<evidence type="ECO:0000313" key="5">
    <source>
        <dbReference type="EMBL" id="BAN24236.1"/>
    </source>
</evidence>
<dbReference type="InterPro" id="IPR008920">
    <property type="entry name" value="TF_FadR/GntR_C"/>
</dbReference>
<dbReference type="STRING" id="758793.BRPE64_ACDS24820"/>
<dbReference type="PROSITE" id="PS50949">
    <property type="entry name" value="HTH_GNTR"/>
    <property type="match status" value="1"/>
</dbReference>
<dbReference type="PANTHER" id="PTHR43537">
    <property type="entry name" value="TRANSCRIPTIONAL REGULATOR, GNTR FAMILY"/>
    <property type="match status" value="1"/>
</dbReference>
<evidence type="ECO:0000313" key="6">
    <source>
        <dbReference type="Proteomes" id="UP000013966"/>
    </source>
</evidence>
<name>R4WYE1_9BURK</name>
<keyword evidence="1" id="KW-0805">Transcription regulation</keyword>
<dbReference type="GO" id="GO:0003677">
    <property type="term" value="F:DNA binding"/>
    <property type="evidence" value="ECO:0007669"/>
    <property type="project" value="UniProtKB-KW"/>
</dbReference>
<evidence type="ECO:0000256" key="1">
    <source>
        <dbReference type="ARBA" id="ARBA00023015"/>
    </source>
</evidence>
<accession>R4WYE1</accession>
<dbReference type="InterPro" id="IPR036390">
    <property type="entry name" value="WH_DNA-bd_sf"/>
</dbReference>
<protein>
    <submittedName>
        <fullName evidence="5">GntR domain protein</fullName>
    </submittedName>
</protein>
<dbReference type="Pfam" id="PF07729">
    <property type="entry name" value="FCD"/>
    <property type="match status" value="1"/>
</dbReference>
<proteinExistence type="predicted"/>
<keyword evidence="3" id="KW-0804">Transcription</keyword>
<keyword evidence="2" id="KW-0238">DNA-binding</keyword>
<organism evidence="5 6">
    <name type="scientific">Caballeronia insecticola</name>
    <dbReference type="NCBI Taxonomy" id="758793"/>
    <lineage>
        <taxon>Bacteria</taxon>
        <taxon>Pseudomonadati</taxon>
        <taxon>Pseudomonadota</taxon>
        <taxon>Betaproteobacteria</taxon>
        <taxon>Burkholderiales</taxon>
        <taxon>Burkholderiaceae</taxon>
        <taxon>Caballeronia</taxon>
    </lineage>
</organism>
<keyword evidence="6" id="KW-1185">Reference proteome</keyword>
<dbReference type="PRINTS" id="PR00035">
    <property type="entry name" value="HTHGNTR"/>
</dbReference>
<reference evidence="5 6" key="2">
    <citation type="journal article" date="2018" name="Int. J. Syst. Evol. Microbiol.">
        <title>Burkholderia insecticola sp. nov., a gut symbiotic bacterium of the bean bug Riptortus pedestris.</title>
        <authorList>
            <person name="Takeshita K."/>
            <person name="Tamaki H."/>
            <person name="Ohbayashi T."/>
            <person name="Meng X.-Y."/>
            <person name="Sone T."/>
            <person name="Mitani Y."/>
            <person name="Peeters C."/>
            <person name="Kikuchi Y."/>
            <person name="Vandamme P."/>
        </authorList>
    </citation>
    <scope>NUCLEOTIDE SEQUENCE [LARGE SCALE GENOMIC DNA]</scope>
    <source>
        <strain evidence="5">RPE64</strain>
    </source>
</reference>
<dbReference type="Gene3D" id="1.20.120.530">
    <property type="entry name" value="GntR ligand-binding domain-like"/>
    <property type="match status" value="1"/>
</dbReference>
<dbReference type="KEGG" id="buo:BRPE64_ACDS24820"/>
<gene>
    <name evidence="5" type="ORF">BRPE64_ACDS24820</name>
</gene>
<dbReference type="InterPro" id="IPR000524">
    <property type="entry name" value="Tscrpt_reg_HTH_GntR"/>
</dbReference>
<feature type="domain" description="HTH gntR-type" evidence="4">
    <location>
        <begin position="29"/>
        <end position="97"/>
    </location>
</feature>
<dbReference type="PANTHER" id="PTHR43537:SF5">
    <property type="entry name" value="UXU OPERON TRANSCRIPTIONAL REGULATOR"/>
    <property type="match status" value="1"/>
</dbReference>
<dbReference type="Gene3D" id="1.10.10.10">
    <property type="entry name" value="Winged helix-like DNA-binding domain superfamily/Winged helix DNA-binding domain"/>
    <property type="match status" value="1"/>
</dbReference>
<dbReference type="CDD" id="cd07377">
    <property type="entry name" value="WHTH_GntR"/>
    <property type="match status" value="1"/>
</dbReference>
<dbReference type="SUPFAM" id="SSF48008">
    <property type="entry name" value="GntR ligand-binding domain-like"/>
    <property type="match status" value="1"/>
</dbReference>
<evidence type="ECO:0000256" key="2">
    <source>
        <dbReference type="ARBA" id="ARBA00023125"/>
    </source>
</evidence>
<reference evidence="5 6" key="1">
    <citation type="journal article" date="2013" name="Genome Announc.">
        <title>Complete Genome Sequence of Burkholderia sp. Strain RPE64, Bacterial Symbiont of the Bean Bug Riptortus pedestris.</title>
        <authorList>
            <person name="Shibata T.F."/>
            <person name="Maeda T."/>
            <person name="Nikoh N."/>
            <person name="Yamaguchi K."/>
            <person name="Oshima K."/>
            <person name="Hattori M."/>
            <person name="Nishiyama T."/>
            <person name="Hasebe M."/>
            <person name="Fukatsu T."/>
            <person name="Kikuchi Y."/>
            <person name="Shigenobu S."/>
        </authorList>
    </citation>
    <scope>NUCLEOTIDE SEQUENCE [LARGE SCALE GENOMIC DNA]</scope>
</reference>
<dbReference type="SMART" id="SM00345">
    <property type="entry name" value="HTH_GNTR"/>
    <property type="match status" value="1"/>
</dbReference>
<dbReference type="Proteomes" id="UP000013966">
    <property type="component" value="Chromosome 1"/>
</dbReference>
<dbReference type="SUPFAM" id="SSF46785">
    <property type="entry name" value="Winged helix' DNA-binding domain"/>
    <property type="match status" value="1"/>
</dbReference>